<sequence length="1868" mass="221172">MNIESSHNNPIRLDRVQGKQRRKVDPYDLEGGCWDVYRSFNRKVWPRCDFKNSMDVLIELYNRAQRLYQRYENWNLVFKKLRLKPPKMVSKREKASCARSVFSIDSPPDHYVCILLYELGITPKYYKVNEFFKILKKKIESMLLGDEEVPFPRNDKYAFGIEPLDNLTPISEMSLRGYLEEGYDHLKEVVRYNPEKARKMLTVLHRIYRPLDLACDRKREVSDYEILDDYYRMSMAKRDCMLEFRKEYPDLKFPMIDDDYLDLYRHWYDRLFETSLELSSTMKENFLETYRPRSRVLEKFLFDPIVGAISGVALGKASELLVEYLYENQGPQFEFLHKNKEKLKYIIGSIPYLLLTNRRNREDYFNEVIKLLYEDIRMLEHGDVKGLLGHISKFDGKLKRAGILDILSRWIVAGGLFKRGKEDSGSSNESCDNVREYSKRQTGDLTQVYESDLLKKIMDIRRQHLVDLGICCKVNDNEFRTDLEDVATILVFNSILKVYQTVPRERTYNSNIFTTDELYGVELENEEDKEEPDDPKYAFPMIPDDGKKKEKWPKANYTLERLHERNIKFESRNKLREYFSMVNSLKYICSICLPLSKTSVYRLLYTAAKYLGNMDCLPVSPEGEVVGYHISGEDYIDGSIVKDDDYAFFYDMTDEKSGLPPKNVERSRHNAMVFSCVALHIFSNMEDFVSCTDPKDFGGVFEEKDATSEKMRTDSEMPPLYEEFDGPYVLKEIEDWAESLKENNGYIKRENIKTKYGYFQRNEVLGDDPAKIKRKQTYETEKLRDEFLELFAKKDRIDELIKGLSMVLGVSEEFMLRNMPNQWLNFVSNMIYNDLRGGKGDLSWYKKGFNMSEEAMEQVKHRVMMIHLQSLNGKYKLTLKIDEKPDRDDDDIIVDVENNPNYLLFGFSGNSTSTSGSSLSANTENNSSNLEEDGATSLNGDSVQMESGIKYSPENRDEWLKEVFTLIKEMGDKIGLSQEKINDHYRVYTFRPLIDELRQLDLKKLTKAQMELIKSKYKSSDIVLVNAITNVIKEKVVPIRMALNEAVVRRDQYLVGSRVQNLVDIYKGVMSSMEGLVDEKYKYRLERALTLNNEKKPHHYQLNEIVGTEYYSPVKKLLWPDGTDRWVKRERYDPKERGSDRLKELKGDWELMDEEDGLNELERRELGFKKEERKMLKPLKLYCRDTESTRYEQAQRDKLAKEGKIPKEMRYMPNEFHVGGEKRDSEYDYPLKKPEDRYKKYRPVMETREIYQAWIMYNYSKRGVENKEEFIALFPAVKKLIENPIRDWKYLYIRMAIRNDDIRCTRDWPRELYPKDYEKITEKEKEECRKALEYCYEEELLRTTKGAMEQVEDDLGNTADFFFDPFEISTNCRMGYVYSLRIPDDNDMEYLEKLQKFLQIGPKQVEEVHSKSFHHLLERYYAKVLYENEAIDLDELQEKFFKAPAQRLKISEISYKNIVETVVFEYVVDRFRMMFDKTWIGPEIIEKVDIMLEMCKRLKIILEKPPRPDITVPENYVKFMMQTIFDGDSPRIIEDYVLSLISEYNSVDVKKLTYLCNLLGYHGKDREELLEDIGRRFYYKYMMEHHQDNIYMETFDEFKHLHDAFGLDEQSFKRMIYDYRLFKVLEAYNHGCGLESFEKILPIILEQKVTKYLPLKKTMKEDWLIFVLQDFITKKTIDLSHYLELSTADYLSNENDPLNLRANQSVLKANESGAAPEDGERRKTNPLVEYFQLMQDKFDMSNKELLEGLYIHVHEDANPLFVEIVKALYYSKDKSKMVHYRGMLAKRLPREMPSLLKPQGGVYDMIVDLLKILALNPKKTTPQISREYAMDDTRLVRKFINENARSEEERSQMLKLVDLYLERQVPQR</sequence>
<dbReference type="EMBL" id="CP056068">
    <property type="protein sequence ID" value="UKJ90230.2"/>
    <property type="molecule type" value="Genomic_DNA"/>
</dbReference>
<evidence type="ECO:0000313" key="3">
    <source>
        <dbReference type="Proteomes" id="UP000244803"/>
    </source>
</evidence>
<gene>
    <name evidence="2" type="ORF">MACJ_001161</name>
</gene>
<name>A0A976QT72_THEOR</name>
<organism evidence="2 3">
    <name type="scientific">Theileria orientalis</name>
    <dbReference type="NCBI Taxonomy" id="68886"/>
    <lineage>
        <taxon>Eukaryota</taxon>
        <taxon>Sar</taxon>
        <taxon>Alveolata</taxon>
        <taxon>Apicomplexa</taxon>
        <taxon>Aconoidasida</taxon>
        <taxon>Piroplasmida</taxon>
        <taxon>Theileriidae</taxon>
        <taxon>Theileria</taxon>
    </lineage>
</organism>
<dbReference type="Proteomes" id="UP000244803">
    <property type="component" value="Chromosome 2"/>
</dbReference>
<proteinExistence type="predicted"/>
<evidence type="ECO:0000313" key="2">
    <source>
        <dbReference type="EMBL" id="UKJ90230.2"/>
    </source>
</evidence>
<dbReference type="OrthoDB" id="360880at2759"/>
<accession>A0A976QT72</accession>
<feature type="region of interest" description="Disordered" evidence="1">
    <location>
        <begin position="915"/>
        <end position="941"/>
    </location>
</feature>
<reference evidence="2" key="1">
    <citation type="submission" date="2022-07" db="EMBL/GenBank/DDBJ databases">
        <title>Evaluation of T. orientalis genome assembly methods using nanopore sequencing and analysis of variation between genomes.</title>
        <authorList>
            <person name="Yam J."/>
            <person name="Micallef M.L."/>
            <person name="Liu M."/>
            <person name="Djordjevic S.P."/>
            <person name="Bogema D.R."/>
            <person name="Jenkins C."/>
        </authorList>
    </citation>
    <scope>NUCLEOTIDE SEQUENCE</scope>
    <source>
        <strain evidence="2">Fish Creek</strain>
    </source>
</reference>
<evidence type="ECO:0000256" key="1">
    <source>
        <dbReference type="SAM" id="MobiDB-lite"/>
    </source>
</evidence>
<protein>
    <submittedName>
        <fullName evidence="2">Uncharacterized protein</fullName>
    </submittedName>
</protein>